<dbReference type="CDD" id="cd01627">
    <property type="entry name" value="HAD_TPP"/>
    <property type="match status" value="1"/>
</dbReference>
<dbReference type="InterPro" id="IPR044651">
    <property type="entry name" value="OTSB-like"/>
</dbReference>
<dbReference type="Pfam" id="PF02358">
    <property type="entry name" value="Trehalose_PPase"/>
    <property type="match status" value="1"/>
</dbReference>
<keyword evidence="4" id="KW-0460">Magnesium</keyword>
<reference evidence="5" key="1">
    <citation type="submission" date="2014-10" db="EMBL/GenBank/DDBJ databases">
        <title>Massilia sp. genome.</title>
        <authorList>
            <person name="Xu B."/>
            <person name="Dai L."/>
            <person name="Huang Z."/>
        </authorList>
    </citation>
    <scope>NUCLEOTIDE SEQUENCE [LARGE SCALE GENOMIC DNA]</scope>
    <source>
        <strain evidence="5">CFS-1</strain>
    </source>
</reference>
<dbReference type="InterPro" id="IPR023214">
    <property type="entry name" value="HAD_sf"/>
</dbReference>
<dbReference type="PANTHER" id="PTHR43768:SF3">
    <property type="entry name" value="TREHALOSE 6-PHOSPHATE PHOSPHATASE"/>
    <property type="match status" value="1"/>
</dbReference>
<comment type="cofactor">
    <cofactor evidence="4">
        <name>Mg(2+)</name>
        <dbReference type="ChEBI" id="CHEBI:18420"/>
    </cofactor>
</comment>
<evidence type="ECO:0000313" key="5">
    <source>
        <dbReference type="EMBL" id="RNF31763.1"/>
    </source>
</evidence>
<keyword evidence="6" id="KW-1185">Reference proteome</keyword>
<dbReference type="NCBIfam" id="TIGR00685">
    <property type="entry name" value="T6PP"/>
    <property type="match status" value="1"/>
</dbReference>
<evidence type="ECO:0000256" key="2">
    <source>
        <dbReference type="ARBA" id="ARBA00008770"/>
    </source>
</evidence>
<comment type="pathway">
    <text evidence="1 4">Glycan biosynthesis; trehalose biosynthesis.</text>
</comment>
<protein>
    <recommendedName>
        <fullName evidence="4">Trehalose 6-phosphate phosphatase</fullName>
        <ecNumber evidence="4">3.1.3.12</ecNumber>
    </recommendedName>
</protein>
<dbReference type="SUPFAM" id="SSF56784">
    <property type="entry name" value="HAD-like"/>
    <property type="match status" value="1"/>
</dbReference>
<dbReference type="EC" id="3.1.3.12" evidence="4"/>
<dbReference type="AlphaFoldDB" id="A0A422QP79"/>
<name>A0A422QP79_9BURK</name>
<dbReference type="Gene3D" id="3.30.70.1020">
    <property type="entry name" value="Trehalose-6-phosphate phosphatase related protein, domain 2"/>
    <property type="match status" value="1"/>
</dbReference>
<comment type="caution">
    <text evidence="5">The sequence shown here is derived from an EMBL/GenBank/DDBJ whole genome shotgun (WGS) entry which is preliminary data.</text>
</comment>
<dbReference type="GO" id="GO:0005992">
    <property type="term" value="P:trehalose biosynthetic process"/>
    <property type="evidence" value="ECO:0007669"/>
    <property type="project" value="UniProtKB-UniPathway"/>
</dbReference>
<gene>
    <name evidence="5" type="ORF">NM04_05520</name>
</gene>
<dbReference type="Proteomes" id="UP000283254">
    <property type="component" value="Unassembled WGS sequence"/>
</dbReference>
<dbReference type="InterPro" id="IPR036412">
    <property type="entry name" value="HAD-like_sf"/>
</dbReference>
<evidence type="ECO:0000256" key="1">
    <source>
        <dbReference type="ARBA" id="ARBA00005199"/>
    </source>
</evidence>
<dbReference type="InterPro" id="IPR006379">
    <property type="entry name" value="HAD-SF_hydro_IIB"/>
</dbReference>
<dbReference type="GO" id="GO:0046872">
    <property type="term" value="F:metal ion binding"/>
    <property type="evidence" value="ECO:0007669"/>
    <property type="project" value="UniProtKB-KW"/>
</dbReference>
<proteinExistence type="inferred from homology"/>
<comment type="catalytic activity">
    <reaction evidence="4">
        <text>alpha,alpha-trehalose 6-phosphate + H2O = alpha,alpha-trehalose + phosphate</text>
        <dbReference type="Rhea" id="RHEA:23420"/>
        <dbReference type="ChEBI" id="CHEBI:15377"/>
        <dbReference type="ChEBI" id="CHEBI:16551"/>
        <dbReference type="ChEBI" id="CHEBI:43474"/>
        <dbReference type="ChEBI" id="CHEBI:58429"/>
        <dbReference type="EC" id="3.1.3.12"/>
    </reaction>
</comment>
<dbReference type="PANTHER" id="PTHR43768">
    <property type="entry name" value="TREHALOSE 6-PHOSPHATE PHOSPHATASE"/>
    <property type="match status" value="1"/>
</dbReference>
<accession>A0A422QP79</accession>
<dbReference type="UniPathway" id="UPA00299"/>
<evidence type="ECO:0000256" key="3">
    <source>
        <dbReference type="ARBA" id="ARBA00022801"/>
    </source>
</evidence>
<dbReference type="InterPro" id="IPR003337">
    <property type="entry name" value="Trehalose_PPase"/>
</dbReference>
<dbReference type="NCBIfam" id="TIGR01484">
    <property type="entry name" value="HAD-SF-IIB"/>
    <property type="match status" value="1"/>
</dbReference>
<comment type="similarity">
    <text evidence="2 4">Belongs to the trehalose phosphatase family.</text>
</comment>
<evidence type="ECO:0000256" key="4">
    <source>
        <dbReference type="RuleBase" id="RU361117"/>
    </source>
</evidence>
<sequence>MDLLAASDCALFLDFDGTLVDIAPRPDQVVVTPELLTSLATLQARLDGRLAIVSGRPVAELDRLLAPLVLPAAGVHGMERRGLDGVLRQLPAPDFTAVRTQAHALAARHPGLWVEEKHGALALHYRQAPELQALCVETMADAVRSSLGLLLMEGKMIVEIKAAGVSKGTAIRDFLAEAPFLGHRALFIGDDTTDEAGFDHVERVGGIGLKVGPGPTVASCRIASSQAVRDALAHAAATSTLGKDSA</sequence>
<organism evidence="5 6">
    <name type="scientific">Massilia aurea</name>
    <dbReference type="NCBI Taxonomy" id="373040"/>
    <lineage>
        <taxon>Bacteria</taxon>
        <taxon>Pseudomonadati</taxon>
        <taxon>Pseudomonadota</taxon>
        <taxon>Betaproteobacteria</taxon>
        <taxon>Burkholderiales</taxon>
        <taxon>Oxalobacteraceae</taxon>
        <taxon>Telluria group</taxon>
        <taxon>Massilia</taxon>
    </lineage>
</organism>
<dbReference type="GO" id="GO:0004805">
    <property type="term" value="F:trehalose-phosphatase activity"/>
    <property type="evidence" value="ECO:0007669"/>
    <property type="project" value="UniProtKB-EC"/>
</dbReference>
<comment type="function">
    <text evidence="4">Removes the phosphate from trehalose 6-phosphate to produce free trehalose.</text>
</comment>
<dbReference type="Gene3D" id="3.40.50.1000">
    <property type="entry name" value="HAD superfamily/HAD-like"/>
    <property type="match status" value="1"/>
</dbReference>
<keyword evidence="4" id="KW-0479">Metal-binding</keyword>
<evidence type="ECO:0000313" key="6">
    <source>
        <dbReference type="Proteomes" id="UP000283254"/>
    </source>
</evidence>
<keyword evidence="3 4" id="KW-0378">Hydrolase</keyword>
<dbReference type="EMBL" id="JSAB01000049">
    <property type="protein sequence ID" value="RNF31763.1"/>
    <property type="molecule type" value="Genomic_DNA"/>
</dbReference>